<dbReference type="InterPro" id="IPR029058">
    <property type="entry name" value="AB_hydrolase_fold"/>
</dbReference>
<reference evidence="1" key="1">
    <citation type="journal article" date="2014" name="Front. Microbiol.">
        <title>High frequency of phylogenetically diverse reductive dehalogenase-homologous genes in deep subseafloor sedimentary metagenomes.</title>
        <authorList>
            <person name="Kawai M."/>
            <person name="Futagami T."/>
            <person name="Toyoda A."/>
            <person name="Takaki Y."/>
            <person name="Nishi S."/>
            <person name="Hori S."/>
            <person name="Arai W."/>
            <person name="Tsubouchi T."/>
            <person name="Morono Y."/>
            <person name="Uchiyama I."/>
            <person name="Ito T."/>
            <person name="Fujiyama A."/>
            <person name="Inagaki F."/>
            <person name="Takami H."/>
        </authorList>
    </citation>
    <scope>NUCLEOTIDE SEQUENCE</scope>
    <source>
        <strain evidence="1">Expedition CK06-06</strain>
    </source>
</reference>
<dbReference type="AlphaFoldDB" id="X0XVJ0"/>
<gene>
    <name evidence="1" type="ORF">S01H1_80395</name>
</gene>
<protein>
    <recommendedName>
        <fullName evidence="2">Haloalkane dehalogenase</fullName>
    </recommendedName>
</protein>
<dbReference type="SUPFAM" id="SSF53474">
    <property type="entry name" value="alpha/beta-Hydrolases"/>
    <property type="match status" value="1"/>
</dbReference>
<feature type="non-terminal residue" evidence="1">
    <location>
        <position position="1"/>
    </location>
</feature>
<name>X0XVJ0_9ZZZZ</name>
<organism evidence="1">
    <name type="scientific">marine sediment metagenome</name>
    <dbReference type="NCBI Taxonomy" id="412755"/>
    <lineage>
        <taxon>unclassified sequences</taxon>
        <taxon>metagenomes</taxon>
        <taxon>ecological metagenomes</taxon>
    </lineage>
</organism>
<evidence type="ECO:0000313" key="1">
    <source>
        <dbReference type="EMBL" id="GAG47385.1"/>
    </source>
</evidence>
<accession>X0XVJ0</accession>
<comment type="caution">
    <text evidence="1">The sequence shown here is derived from an EMBL/GenBank/DDBJ whole genome shotgun (WGS) entry which is preliminary data.</text>
</comment>
<proteinExistence type="predicted"/>
<evidence type="ECO:0008006" key="2">
    <source>
        <dbReference type="Google" id="ProtNLM"/>
    </source>
</evidence>
<dbReference type="Gene3D" id="3.40.50.1820">
    <property type="entry name" value="alpha/beta hydrolase"/>
    <property type="match status" value="1"/>
</dbReference>
<sequence>GRALKGIRELFPDGGVVETDAGHFLQEEVPEELAKAIHQVATQPS</sequence>
<dbReference type="EMBL" id="BARS01054286">
    <property type="protein sequence ID" value="GAG47385.1"/>
    <property type="molecule type" value="Genomic_DNA"/>
</dbReference>